<dbReference type="InterPro" id="IPR010935">
    <property type="entry name" value="SMC_hinge"/>
</dbReference>
<dbReference type="AlphaFoldDB" id="A0A382RYN3"/>
<dbReference type="InterPro" id="IPR036277">
    <property type="entry name" value="SMC_hinge_sf"/>
</dbReference>
<dbReference type="GO" id="GO:0005694">
    <property type="term" value="C:chromosome"/>
    <property type="evidence" value="ECO:0007669"/>
    <property type="project" value="InterPro"/>
</dbReference>
<evidence type="ECO:0000259" key="1">
    <source>
        <dbReference type="SMART" id="SM00968"/>
    </source>
</evidence>
<accession>A0A382RYN3</accession>
<dbReference type="Gene3D" id="3.30.70.1620">
    <property type="match status" value="1"/>
</dbReference>
<feature type="non-terminal residue" evidence="2">
    <location>
        <position position="1"/>
    </location>
</feature>
<feature type="non-terminal residue" evidence="2">
    <location>
        <position position="316"/>
    </location>
</feature>
<dbReference type="Pfam" id="PF06470">
    <property type="entry name" value="SMC_hinge"/>
    <property type="match status" value="1"/>
</dbReference>
<dbReference type="PANTHER" id="PTHR43977">
    <property type="entry name" value="STRUCTURAL MAINTENANCE OF CHROMOSOMES PROTEIN 3"/>
    <property type="match status" value="1"/>
</dbReference>
<dbReference type="EMBL" id="UINC01125034">
    <property type="protein sequence ID" value="SVD02590.1"/>
    <property type="molecule type" value="Genomic_DNA"/>
</dbReference>
<dbReference type="GO" id="GO:0051276">
    <property type="term" value="P:chromosome organization"/>
    <property type="evidence" value="ECO:0007669"/>
    <property type="project" value="InterPro"/>
</dbReference>
<dbReference type="Gene3D" id="1.20.1060.20">
    <property type="match status" value="1"/>
</dbReference>
<dbReference type="SUPFAM" id="SSF75553">
    <property type="entry name" value="Smc hinge domain"/>
    <property type="match status" value="1"/>
</dbReference>
<evidence type="ECO:0000313" key="2">
    <source>
        <dbReference type="EMBL" id="SVD02590.1"/>
    </source>
</evidence>
<name>A0A382RYN3_9ZZZZ</name>
<protein>
    <recommendedName>
        <fullName evidence="1">SMC hinge domain-containing protein</fullName>
    </recommendedName>
</protein>
<reference evidence="2" key="1">
    <citation type="submission" date="2018-05" db="EMBL/GenBank/DDBJ databases">
        <authorList>
            <person name="Lanie J.A."/>
            <person name="Ng W.-L."/>
            <person name="Kazmierczak K.M."/>
            <person name="Andrzejewski T.M."/>
            <person name="Davidsen T.M."/>
            <person name="Wayne K.J."/>
            <person name="Tettelin H."/>
            <person name="Glass J.I."/>
            <person name="Rusch D."/>
            <person name="Podicherti R."/>
            <person name="Tsui H.-C.T."/>
            <person name="Winkler M.E."/>
        </authorList>
    </citation>
    <scope>NUCLEOTIDE SEQUENCE</scope>
</reference>
<organism evidence="2">
    <name type="scientific">marine metagenome</name>
    <dbReference type="NCBI Taxonomy" id="408172"/>
    <lineage>
        <taxon>unclassified sequences</taxon>
        <taxon>metagenomes</taxon>
        <taxon>ecological metagenomes</taxon>
    </lineage>
</organism>
<dbReference type="GO" id="GO:0005524">
    <property type="term" value="F:ATP binding"/>
    <property type="evidence" value="ECO:0007669"/>
    <property type="project" value="InterPro"/>
</dbReference>
<proteinExistence type="predicted"/>
<feature type="domain" description="SMC hinge" evidence="1">
    <location>
        <begin position="170"/>
        <end position="278"/>
    </location>
</feature>
<gene>
    <name evidence="2" type="ORF">METZ01_LOCUS355444</name>
</gene>
<sequence length="316" mass="32755">SELAGLESESESLAPESERLALAETGLAADRAAFEITWAEGVVSLGTHAAEARGELGVLRATLAQASTESDGLAGRLALLEAETGRLDAAAADLRHQLSEGETAEQPLVEALTQIEQRLHAAAMQRNAVWERLATAEADVRTVRARAEALVLALDEARSRAGVAHLSGIDGVMGTLLDLVEVDEGYEAAFAAAAGEALDAVVVEDVERAVQALDALREGRLHAAVLSLVAGAGRTTVPPVGRSVREHVRARTPEVDRLLDRLLAPAAIVDANAAVEAAMAHPDAVFVTLEGDRFGPSGWRIGGDRGGATGAALAEA</sequence>
<dbReference type="SMART" id="SM00968">
    <property type="entry name" value="SMC_hinge"/>
    <property type="match status" value="1"/>
</dbReference>